<evidence type="ECO:0000313" key="1">
    <source>
        <dbReference type="EMBL" id="KAF4371279.1"/>
    </source>
</evidence>
<evidence type="ECO:0000313" key="2">
    <source>
        <dbReference type="Proteomes" id="UP000525078"/>
    </source>
</evidence>
<name>A0A7J6FN37_CANSA</name>
<gene>
    <name evidence="1" type="ORF">F8388_023439</name>
</gene>
<sequence length="163" mass="18328">MDPLLYSLDSALTLTEEESFVAILPIEITPASTVTSSHILIAQNVTAKNLMTTPFWVQIYRLPFLSKSKMIATALDNIIKEFIDVHEDSFDEGWGPSLRICVRLPVDKPLLRGLDILLKNVAFMERMDDGNDDDLLYGPWMKGAKLPTNGYDKYQTDFSKGNA</sequence>
<organism evidence="1 2">
    <name type="scientific">Cannabis sativa</name>
    <name type="common">Hemp</name>
    <name type="synonym">Marijuana</name>
    <dbReference type="NCBI Taxonomy" id="3483"/>
    <lineage>
        <taxon>Eukaryota</taxon>
        <taxon>Viridiplantae</taxon>
        <taxon>Streptophyta</taxon>
        <taxon>Embryophyta</taxon>
        <taxon>Tracheophyta</taxon>
        <taxon>Spermatophyta</taxon>
        <taxon>Magnoliopsida</taxon>
        <taxon>eudicotyledons</taxon>
        <taxon>Gunneridae</taxon>
        <taxon>Pentapetalae</taxon>
        <taxon>rosids</taxon>
        <taxon>fabids</taxon>
        <taxon>Rosales</taxon>
        <taxon>Cannabaceae</taxon>
        <taxon>Cannabis</taxon>
    </lineage>
</organism>
<accession>A0A7J6FN37</accession>
<dbReference type="EMBL" id="JAATIP010000112">
    <property type="protein sequence ID" value="KAF4371279.1"/>
    <property type="molecule type" value="Genomic_DNA"/>
</dbReference>
<dbReference type="Proteomes" id="UP000525078">
    <property type="component" value="Unassembled WGS sequence"/>
</dbReference>
<dbReference type="AlphaFoldDB" id="A0A7J6FN37"/>
<proteinExistence type="predicted"/>
<protein>
    <recommendedName>
        <fullName evidence="3">DUF4283 domain-containing protein</fullName>
    </recommendedName>
</protein>
<reference evidence="1 2" key="1">
    <citation type="journal article" date="2020" name="bioRxiv">
        <title>Sequence and annotation of 42 cannabis genomes reveals extensive copy number variation in cannabinoid synthesis and pathogen resistance genes.</title>
        <authorList>
            <person name="Mckernan K.J."/>
            <person name="Helbert Y."/>
            <person name="Kane L.T."/>
            <person name="Ebling H."/>
            <person name="Zhang L."/>
            <person name="Liu B."/>
            <person name="Eaton Z."/>
            <person name="Mclaughlin S."/>
            <person name="Kingan S."/>
            <person name="Baybayan P."/>
            <person name="Concepcion G."/>
            <person name="Jordan M."/>
            <person name="Riva A."/>
            <person name="Barbazuk W."/>
            <person name="Harkins T."/>
        </authorList>
    </citation>
    <scope>NUCLEOTIDE SEQUENCE [LARGE SCALE GENOMIC DNA]</scope>
    <source>
        <strain evidence="2">cv. Jamaican Lion 4</strain>
        <tissue evidence="1">Leaf</tissue>
    </source>
</reference>
<evidence type="ECO:0008006" key="3">
    <source>
        <dbReference type="Google" id="ProtNLM"/>
    </source>
</evidence>
<comment type="caution">
    <text evidence="1">The sequence shown here is derived from an EMBL/GenBank/DDBJ whole genome shotgun (WGS) entry which is preliminary data.</text>
</comment>